<keyword evidence="1" id="KW-1133">Transmembrane helix</keyword>
<evidence type="ECO:0000313" key="3">
    <source>
        <dbReference type="Proteomes" id="UP000001307"/>
    </source>
</evidence>
<feature type="transmembrane region" description="Helical" evidence="1">
    <location>
        <begin position="20"/>
        <end position="38"/>
    </location>
</feature>
<evidence type="ECO:0008006" key="4">
    <source>
        <dbReference type="Google" id="ProtNLM"/>
    </source>
</evidence>
<evidence type="ECO:0000256" key="1">
    <source>
        <dbReference type="SAM" id="Phobius"/>
    </source>
</evidence>
<reference evidence="2" key="1">
    <citation type="journal article" date="2010" name="Science">
        <title>Plasticity of animal genome architecture unmasked by rapid evolution of a pelagic tunicate.</title>
        <authorList>
            <person name="Denoeud F."/>
            <person name="Henriet S."/>
            <person name="Mungpakdee S."/>
            <person name="Aury J.M."/>
            <person name="Da Silva C."/>
            <person name="Brinkmann H."/>
            <person name="Mikhaleva J."/>
            <person name="Olsen L.C."/>
            <person name="Jubin C."/>
            <person name="Canestro C."/>
            <person name="Bouquet J.M."/>
            <person name="Danks G."/>
            <person name="Poulain J."/>
            <person name="Campsteijn C."/>
            <person name="Adamski M."/>
            <person name="Cross I."/>
            <person name="Yadetie F."/>
            <person name="Muffato M."/>
            <person name="Louis A."/>
            <person name="Butcher S."/>
            <person name="Tsagkogeorga G."/>
            <person name="Konrad A."/>
            <person name="Singh S."/>
            <person name="Jensen M.F."/>
            <person name="Cong E.H."/>
            <person name="Eikeseth-Otteraa H."/>
            <person name="Noel B."/>
            <person name="Anthouard V."/>
            <person name="Porcel B.M."/>
            <person name="Kachouri-Lafond R."/>
            <person name="Nishino A."/>
            <person name="Ugolini M."/>
            <person name="Chourrout P."/>
            <person name="Nishida H."/>
            <person name="Aasland R."/>
            <person name="Huzurbazar S."/>
            <person name="Westhof E."/>
            <person name="Delsuc F."/>
            <person name="Lehrach H."/>
            <person name="Reinhardt R."/>
            <person name="Weissenbach J."/>
            <person name="Roy S.W."/>
            <person name="Artiguenave F."/>
            <person name="Postlethwait J.H."/>
            <person name="Manak J.R."/>
            <person name="Thompson E.M."/>
            <person name="Jaillon O."/>
            <person name="Du Pasquier L."/>
            <person name="Boudinot P."/>
            <person name="Liberles D.A."/>
            <person name="Volff J.N."/>
            <person name="Philippe H."/>
            <person name="Lenhard B."/>
            <person name="Roest Crollius H."/>
            <person name="Wincker P."/>
            <person name="Chourrout D."/>
        </authorList>
    </citation>
    <scope>NUCLEOTIDE SEQUENCE [LARGE SCALE GENOMIC DNA]</scope>
</reference>
<proteinExistence type="predicted"/>
<dbReference type="EMBL" id="FN653032">
    <property type="protein sequence ID" value="CBY08608.1"/>
    <property type="molecule type" value="Genomic_DNA"/>
</dbReference>
<dbReference type="OrthoDB" id="2139606at2759"/>
<protein>
    <recommendedName>
        <fullName evidence="4">Glycosyltransferase 2-like domain-containing protein</fullName>
    </recommendedName>
</protein>
<dbReference type="InParanoid" id="E4XAS7"/>
<organism evidence="2">
    <name type="scientific">Oikopleura dioica</name>
    <name type="common">Tunicate</name>
    <dbReference type="NCBI Taxonomy" id="34765"/>
    <lineage>
        <taxon>Eukaryota</taxon>
        <taxon>Metazoa</taxon>
        <taxon>Chordata</taxon>
        <taxon>Tunicata</taxon>
        <taxon>Appendicularia</taxon>
        <taxon>Copelata</taxon>
        <taxon>Oikopleuridae</taxon>
        <taxon>Oikopleura</taxon>
    </lineage>
</organism>
<keyword evidence="1" id="KW-0812">Transmembrane</keyword>
<keyword evidence="1" id="KW-0472">Membrane</keyword>
<sequence length="347" mass="39901">MVQNDNFSLRFYEKLTLRDFLPILTLALGYFYGVSYTTRETISRQNTNQYITAPLPAVPVELTEESEGPTDAMPMITKSTGTFKLKGWDRTIPEAYGSLEDLYKEEVCECSWGGKYNFTGVSNQTHVPIHKKDMELWKRDNFFDQNKPPPTFAKSHLPVSYITSGYEIDPTESVKLQIFVAGDPDKYVTANFSCNFGEISWPEKGKTTVGRVNDALEVFALYTPTKYDARKLVDIVTFTVTGELEFTIQFPVTIRWNKLPVLTHRISDAIEDRVTILTKTFLRYPCLRRFLKTIEQFYPGITVIIADDNNEKDFEKMESDVIKIKQYRMPEKEGWFAGRALGVSQVR</sequence>
<dbReference type="PANTHER" id="PTHR15046">
    <property type="entry name" value="GLYCO_TRANS_2-LIKE DOMAIN-CONTAINING PROTEIN"/>
    <property type="match status" value="1"/>
</dbReference>
<keyword evidence="3" id="KW-1185">Reference proteome</keyword>
<accession>E4XAS7</accession>
<evidence type="ECO:0000313" key="2">
    <source>
        <dbReference type="EMBL" id="CBY08608.1"/>
    </source>
</evidence>
<dbReference type="PANTHER" id="PTHR15046:SF3">
    <property type="entry name" value="BETA-1,4 N-ACETYLGALACTOSAMINYLTRANSFERASE 2-LIKE"/>
    <property type="match status" value="1"/>
</dbReference>
<gene>
    <name evidence="2" type="ORF">GSOID_T00005189001</name>
</gene>
<dbReference type="Proteomes" id="UP000001307">
    <property type="component" value="Unassembled WGS sequence"/>
</dbReference>
<name>E4XAS7_OIKDI</name>
<dbReference type="AlphaFoldDB" id="E4XAS7"/>